<reference evidence="2 3" key="1">
    <citation type="journal article" date="2016" name="Nat. Commun.">
        <title>Extremotolerant tardigrade genome and improved radiotolerance of human cultured cells by tardigrade-unique protein.</title>
        <authorList>
            <person name="Hashimoto T."/>
            <person name="Horikawa D.D."/>
            <person name="Saito Y."/>
            <person name="Kuwahara H."/>
            <person name="Kozuka-Hata H."/>
            <person name="Shin-I T."/>
            <person name="Minakuchi Y."/>
            <person name="Ohishi K."/>
            <person name="Motoyama A."/>
            <person name="Aizu T."/>
            <person name="Enomoto A."/>
            <person name="Kondo K."/>
            <person name="Tanaka S."/>
            <person name="Hara Y."/>
            <person name="Koshikawa S."/>
            <person name="Sagara H."/>
            <person name="Miura T."/>
            <person name="Yokobori S."/>
            <person name="Miyagawa K."/>
            <person name="Suzuki Y."/>
            <person name="Kubo T."/>
            <person name="Oyama M."/>
            <person name="Kohara Y."/>
            <person name="Fujiyama A."/>
            <person name="Arakawa K."/>
            <person name="Katayama T."/>
            <person name="Toyoda A."/>
            <person name="Kunieda T."/>
        </authorList>
    </citation>
    <scope>NUCLEOTIDE SEQUENCE [LARGE SCALE GENOMIC DNA]</scope>
    <source>
        <strain evidence="2 3">YOKOZUNA-1</strain>
    </source>
</reference>
<feature type="transmembrane region" description="Helical" evidence="1">
    <location>
        <begin position="95"/>
        <end position="121"/>
    </location>
</feature>
<evidence type="ECO:0000313" key="3">
    <source>
        <dbReference type="Proteomes" id="UP000186922"/>
    </source>
</evidence>
<gene>
    <name evidence="2" type="primary">RvY_06123-1</name>
    <name evidence="2" type="synonym">RvY_06123.1</name>
    <name evidence="2" type="ORF">RvY_06123</name>
</gene>
<proteinExistence type="predicted"/>
<evidence type="ECO:0000313" key="2">
    <source>
        <dbReference type="EMBL" id="GAU94331.1"/>
    </source>
</evidence>
<organism evidence="2 3">
    <name type="scientific">Ramazzottius varieornatus</name>
    <name type="common">Water bear</name>
    <name type="synonym">Tardigrade</name>
    <dbReference type="NCBI Taxonomy" id="947166"/>
    <lineage>
        <taxon>Eukaryota</taxon>
        <taxon>Metazoa</taxon>
        <taxon>Ecdysozoa</taxon>
        <taxon>Tardigrada</taxon>
        <taxon>Eutardigrada</taxon>
        <taxon>Parachela</taxon>
        <taxon>Hypsibioidea</taxon>
        <taxon>Ramazzottiidae</taxon>
        <taxon>Ramazzottius</taxon>
    </lineage>
</organism>
<dbReference type="AlphaFoldDB" id="A0A1D1UXY2"/>
<dbReference type="Proteomes" id="UP000186922">
    <property type="component" value="Unassembled WGS sequence"/>
</dbReference>
<protein>
    <submittedName>
        <fullName evidence="2">Uncharacterized protein</fullName>
    </submittedName>
</protein>
<accession>A0A1D1UXY2</accession>
<keyword evidence="1" id="KW-1133">Transmembrane helix</keyword>
<keyword evidence="3" id="KW-1185">Reference proteome</keyword>
<dbReference type="EMBL" id="BDGG01000002">
    <property type="protein sequence ID" value="GAU94331.1"/>
    <property type="molecule type" value="Genomic_DNA"/>
</dbReference>
<name>A0A1D1UXY2_RAMVA</name>
<feature type="transmembrane region" description="Helical" evidence="1">
    <location>
        <begin position="20"/>
        <end position="38"/>
    </location>
</feature>
<sequence length="193" mass="22249">MTTRLWLPPDQHYFTVHTLWPTNLLFLISRLFLFPLFIRVNLCASFFDTWTTKSSPALLLQSCCASCLDFLLPASHRHKPQRSSSLLQRDQSIDVSVTFIPYLFKLCVLLSYHLHFLAVVWQISQSSFSLIIPCRNVACSFQYKPPCLKNTHRACLFSAILCNLRCCATVSIRVFVTKTDSHAFSTESYRVFL</sequence>
<evidence type="ECO:0000256" key="1">
    <source>
        <dbReference type="SAM" id="Phobius"/>
    </source>
</evidence>
<keyword evidence="1" id="KW-0812">Transmembrane</keyword>
<keyword evidence="1" id="KW-0472">Membrane</keyword>
<comment type="caution">
    <text evidence="2">The sequence shown here is derived from an EMBL/GenBank/DDBJ whole genome shotgun (WGS) entry which is preliminary data.</text>
</comment>